<protein>
    <submittedName>
        <fullName evidence="2">Zinc ribbon domain-containing protein</fullName>
    </submittedName>
</protein>
<dbReference type="InterPro" id="IPR031493">
    <property type="entry name" value="Zinc_ribbon_15"/>
</dbReference>
<evidence type="ECO:0000313" key="3">
    <source>
        <dbReference type="Proteomes" id="UP001206312"/>
    </source>
</evidence>
<feature type="domain" description="Zinc-ribbon 15" evidence="1">
    <location>
        <begin position="22"/>
        <end position="70"/>
    </location>
</feature>
<accession>A0ABT1AXT8</accession>
<evidence type="ECO:0000259" key="1">
    <source>
        <dbReference type="Pfam" id="PF17032"/>
    </source>
</evidence>
<gene>
    <name evidence="2" type="ORF">NG653_07755</name>
</gene>
<keyword evidence="3" id="KW-1185">Reference proteome</keyword>
<name>A0ABT1AXT8_9FLAO</name>
<organism evidence="2 3">
    <name type="scientific">Robiginitalea marina</name>
    <dbReference type="NCBI Taxonomy" id="2954105"/>
    <lineage>
        <taxon>Bacteria</taxon>
        <taxon>Pseudomonadati</taxon>
        <taxon>Bacteroidota</taxon>
        <taxon>Flavobacteriia</taxon>
        <taxon>Flavobacteriales</taxon>
        <taxon>Flavobacteriaceae</taxon>
        <taxon>Robiginitalea</taxon>
    </lineage>
</organism>
<proteinExistence type="predicted"/>
<evidence type="ECO:0000313" key="2">
    <source>
        <dbReference type="EMBL" id="MCO5724749.1"/>
    </source>
</evidence>
<dbReference type="EMBL" id="JAMXIB010000005">
    <property type="protein sequence ID" value="MCO5724749.1"/>
    <property type="molecule type" value="Genomic_DNA"/>
</dbReference>
<dbReference type="Pfam" id="PF17032">
    <property type="entry name" value="Zn_ribbon_15"/>
    <property type="match status" value="1"/>
</dbReference>
<sequence length="85" mass="9475">MFILFFGTRPGKKKEATLPGAACPYCGQAGQLRATLIPQFVHLFWIPVFRLRPTAYVECGHCKKAYAEDDLTTEMRRGLDGLASP</sequence>
<reference evidence="2 3" key="1">
    <citation type="submission" date="2022-06" db="EMBL/GenBank/DDBJ databases">
        <authorList>
            <person name="Xuan X."/>
        </authorList>
    </citation>
    <scope>NUCLEOTIDE SEQUENCE [LARGE SCALE GENOMIC DNA]</scope>
    <source>
        <strain evidence="2 3">2V75</strain>
    </source>
</reference>
<dbReference type="Proteomes" id="UP001206312">
    <property type="component" value="Unassembled WGS sequence"/>
</dbReference>
<dbReference type="RefSeq" id="WP_252741125.1">
    <property type="nucleotide sequence ID" value="NZ_JAMXIB010000005.1"/>
</dbReference>
<comment type="caution">
    <text evidence="2">The sequence shown here is derived from an EMBL/GenBank/DDBJ whole genome shotgun (WGS) entry which is preliminary data.</text>
</comment>